<dbReference type="InterPro" id="IPR041966">
    <property type="entry name" value="LOTUS-like"/>
</dbReference>
<dbReference type="GO" id="GO:0003676">
    <property type="term" value="F:nucleic acid binding"/>
    <property type="evidence" value="ECO:0007669"/>
    <property type="project" value="InterPro"/>
</dbReference>
<gene>
    <name evidence="2" type="ORF">J437_LFUL016342</name>
</gene>
<sequence>MMADSALLSEISDIENRNRLATHVPSTCNVKRSRTPSPLTANGSIDTQMQQRQSFQYFPSTRSVFKNIPYEMPVRKCQTPSPLMVASSADRNNWPLKQVSPWISSTNNQKIERRSCSPVSSFKSTDMDMSEHYFHPIQSVGSGSNGNPTFPTVNASNPVELQVTNLDQDIDAKDMKRILLSLFREHVMVLHVSVFIQSDGNFVASVIVPSLQDAQYAISQLHCRRIGFKRICISYAHSGGPNPQLIRSQIVSLLLEVPGHRLPLFKFRELFESRYLTSVSVSDLHRMKDVIIVTEESTGRMVTLNPDHRNTPSPVSSSDGVITDYPYCLIHSKKPKPDKGWAEQEIDALPNLMVGMKLFGQRIHKLIQSHNGLLPLPSLPSCYHAEFKDLEVNEDGVPIEHLLTCVPGVEIHQGSGGVKFLRWKNPNTENSQSSESLKCVSPPLVTQLALFSRELVDLLKTAPHCQLPFNRFIPAYHHHFGRQCRVADYGFTKLIDLLEALPQVVQVMGDGSRRMVTLSHRAQIRRFTSDLLRILKSQTNKQVTFSAFATIYEKVIGRPFSAPDYGVCYLEDILAEVSENTVVVSQSPNETPPNLIISVPKREQTPNEIEKTKQFAFEINYS</sequence>
<reference evidence="2" key="2">
    <citation type="submission" date="2017-10" db="EMBL/GenBank/DDBJ databases">
        <title>Ladona fulva Genome sequencing and assembly.</title>
        <authorList>
            <person name="Murali S."/>
            <person name="Richards S."/>
            <person name="Bandaranaike D."/>
            <person name="Bellair M."/>
            <person name="Blankenburg K."/>
            <person name="Chao H."/>
            <person name="Dinh H."/>
            <person name="Doddapaneni H."/>
            <person name="Dugan-Rocha S."/>
            <person name="Elkadiri S."/>
            <person name="Gnanaolivu R."/>
            <person name="Hernandez B."/>
            <person name="Skinner E."/>
            <person name="Javaid M."/>
            <person name="Lee S."/>
            <person name="Li M."/>
            <person name="Ming W."/>
            <person name="Munidasa M."/>
            <person name="Muniz J."/>
            <person name="Nguyen L."/>
            <person name="Hughes D."/>
            <person name="Osuji N."/>
            <person name="Pu L.-L."/>
            <person name="Puazo M."/>
            <person name="Qu C."/>
            <person name="Quiroz J."/>
            <person name="Raj R."/>
            <person name="Weissenberger G."/>
            <person name="Xin Y."/>
            <person name="Zou X."/>
            <person name="Han Y."/>
            <person name="Worley K."/>
            <person name="Muzny D."/>
            <person name="Gibbs R."/>
        </authorList>
    </citation>
    <scope>NUCLEOTIDE SEQUENCE</scope>
    <source>
        <strain evidence="2">Sampled in the wild</strain>
    </source>
</reference>
<dbReference type="InterPro" id="IPR034191">
    <property type="entry name" value="MARF1_RRM2"/>
</dbReference>
<dbReference type="CDD" id="cd12256">
    <property type="entry name" value="RRM2_LKAP"/>
    <property type="match status" value="1"/>
</dbReference>
<comment type="caution">
    <text evidence="2">The sequence shown here is derived from an EMBL/GenBank/DDBJ whole genome shotgun (WGS) entry which is preliminary data.</text>
</comment>
<keyword evidence="3" id="KW-1185">Reference proteome</keyword>
<dbReference type="InterPro" id="IPR025605">
    <property type="entry name" value="OST-HTH/LOTUS_dom"/>
</dbReference>
<dbReference type="Gene3D" id="3.30.70.330">
    <property type="match status" value="1"/>
</dbReference>
<dbReference type="PROSITE" id="PS51644">
    <property type="entry name" value="HTH_OST"/>
    <property type="match status" value="2"/>
</dbReference>
<dbReference type="InterPro" id="IPR045602">
    <property type="entry name" value="MARF1_LOTUS"/>
</dbReference>
<proteinExistence type="predicted"/>
<dbReference type="Pfam" id="PF19687">
    <property type="entry name" value="MARF1_LOTUS"/>
    <property type="match status" value="1"/>
</dbReference>
<dbReference type="SUPFAM" id="SSF54928">
    <property type="entry name" value="RNA-binding domain, RBD"/>
    <property type="match status" value="1"/>
</dbReference>
<dbReference type="EMBL" id="KZ309153">
    <property type="protein sequence ID" value="KAG8237327.1"/>
    <property type="molecule type" value="Genomic_DNA"/>
</dbReference>
<dbReference type="AlphaFoldDB" id="A0A8K0KMG7"/>
<name>A0A8K0KMG7_LADFU</name>
<dbReference type="Proteomes" id="UP000792457">
    <property type="component" value="Unassembled WGS sequence"/>
</dbReference>
<dbReference type="InterPro" id="IPR035979">
    <property type="entry name" value="RBD_domain_sf"/>
</dbReference>
<dbReference type="OrthoDB" id="549353at2759"/>
<protein>
    <recommendedName>
        <fullName evidence="1">HTH OST-type domain-containing protein</fullName>
    </recommendedName>
</protein>
<dbReference type="CDD" id="cd09979">
    <property type="entry name" value="LOTUS_3_Limkain_b1"/>
    <property type="match status" value="1"/>
</dbReference>
<organism evidence="2 3">
    <name type="scientific">Ladona fulva</name>
    <name type="common">Scarce chaser dragonfly</name>
    <name type="synonym">Libellula fulva</name>
    <dbReference type="NCBI Taxonomy" id="123851"/>
    <lineage>
        <taxon>Eukaryota</taxon>
        <taxon>Metazoa</taxon>
        <taxon>Ecdysozoa</taxon>
        <taxon>Arthropoda</taxon>
        <taxon>Hexapoda</taxon>
        <taxon>Insecta</taxon>
        <taxon>Pterygota</taxon>
        <taxon>Palaeoptera</taxon>
        <taxon>Odonata</taxon>
        <taxon>Epiprocta</taxon>
        <taxon>Anisoptera</taxon>
        <taxon>Libelluloidea</taxon>
        <taxon>Libellulidae</taxon>
        <taxon>Ladona</taxon>
    </lineage>
</organism>
<feature type="domain" description="HTH OST-type" evidence="1">
    <location>
        <begin position="523"/>
        <end position="601"/>
    </location>
</feature>
<dbReference type="Gene3D" id="3.30.420.610">
    <property type="entry name" value="LOTUS domain-like"/>
    <property type="match status" value="1"/>
</dbReference>
<dbReference type="Pfam" id="PF12872">
    <property type="entry name" value="OST-HTH"/>
    <property type="match status" value="2"/>
</dbReference>
<dbReference type="InterPro" id="IPR012677">
    <property type="entry name" value="Nucleotide-bd_a/b_plait_sf"/>
</dbReference>
<evidence type="ECO:0000313" key="3">
    <source>
        <dbReference type="Proteomes" id="UP000792457"/>
    </source>
</evidence>
<evidence type="ECO:0000259" key="1">
    <source>
        <dbReference type="PROSITE" id="PS51644"/>
    </source>
</evidence>
<feature type="domain" description="HTH OST-type" evidence="1">
    <location>
        <begin position="447"/>
        <end position="521"/>
    </location>
</feature>
<accession>A0A8K0KMG7</accession>
<evidence type="ECO:0000313" key="2">
    <source>
        <dbReference type="EMBL" id="KAG8237327.1"/>
    </source>
</evidence>
<reference evidence="2" key="1">
    <citation type="submission" date="2013-04" db="EMBL/GenBank/DDBJ databases">
        <authorList>
            <person name="Qu J."/>
            <person name="Murali S.C."/>
            <person name="Bandaranaike D."/>
            <person name="Bellair M."/>
            <person name="Blankenburg K."/>
            <person name="Chao H."/>
            <person name="Dinh H."/>
            <person name="Doddapaneni H."/>
            <person name="Downs B."/>
            <person name="Dugan-Rocha S."/>
            <person name="Elkadiri S."/>
            <person name="Gnanaolivu R.D."/>
            <person name="Hernandez B."/>
            <person name="Javaid M."/>
            <person name="Jayaseelan J.C."/>
            <person name="Lee S."/>
            <person name="Li M."/>
            <person name="Ming W."/>
            <person name="Munidasa M."/>
            <person name="Muniz J."/>
            <person name="Nguyen L."/>
            <person name="Ongeri F."/>
            <person name="Osuji N."/>
            <person name="Pu L.-L."/>
            <person name="Puazo M."/>
            <person name="Qu C."/>
            <person name="Quiroz J."/>
            <person name="Raj R."/>
            <person name="Weissenberger G."/>
            <person name="Xin Y."/>
            <person name="Zou X."/>
            <person name="Han Y."/>
            <person name="Richards S."/>
            <person name="Worley K."/>
            <person name="Muzny D."/>
            <person name="Gibbs R."/>
        </authorList>
    </citation>
    <scope>NUCLEOTIDE SEQUENCE</scope>
    <source>
        <strain evidence="2">Sampled in the wild</strain>
    </source>
</reference>